<gene>
    <name evidence="1" type="ORF">CLV37_1313</name>
</gene>
<dbReference type="EMBL" id="PVZF01000031">
    <property type="protein sequence ID" value="PRY06853.1"/>
    <property type="molecule type" value="Genomic_DNA"/>
</dbReference>
<sequence length="88" mass="9276">MSTLPLTTLTELTGWVCDGASATDLRVVVGTGPDGSARVWGCDFDGFATHDEVRKVLADRGLDVEGDFAAVASTPTWGRPGFTFTVAR</sequence>
<reference evidence="1 2" key="1">
    <citation type="submission" date="2018-03" db="EMBL/GenBank/DDBJ databases">
        <title>Genomic Encyclopedia of Archaeal and Bacterial Type Strains, Phase II (KMG-II): from individual species to whole genera.</title>
        <authorList>
            <person name="Goeker M."/>
        </authorList>
    </citation>
    <scope>NUCLEOTIDE SEQUENCE [LARGE SCALE GENOMIC DNA]</scope>
    <source>
        <strain evidence="1 2">DSM 19711</strain>
    </source>
</reference>
<keyword evidence="2" id="KW-1185">Reference proteome</keyword>
<evidence type="ECO:0000313" key="1">
    <source>
        <dbReference type="EMBL" id="PRY06853.1"/>
    </source>
</evidence>
<accession>A0A2T0QQ01</accession>
<dbReference type="AlphaFoldDB" id="A0A2T0QQ01"/>
<evidence type="ECO:0000313" key="2">
    <source>
        <dbReference type="Proteomes" id="UP000238083"/>
    </source>
</evidence>
<organism evidence="1 2">
    <name type="scientific">Kineococcus rhizosphaerae</name>
    <dbReference type="NCBI Taxonomy" id="559628"/>
    <lineage>
        <taxon>Bacteria</taxon>
        <taxon>Bacillati</taxon>
        <taxon>Actinomycetota</taxon>
        <taxon>Actinomycetes</taxon>
        <taxon>Kineosporiales</taxon>
        <taxon>Kineosporiaceae</taxon>
        <taxon>Kineococcus</taxon>
    </lineage>
</organism>
<protein>
    <submittedName>
        <fullName evidence="1">Uncharacterized protein</fullName>
    </submittedName>
</protein>
<proteinExistence type="predicted"/>
<dbReference type="RefSeq" id="WP_106215666.1">
    <property type="nucleotide sequence ID" value="NZ_PVZF01000031.1"/>
</dbReference>
<comment type="caution">
    <text evidence="1">The sequence shown here is derived from an EMBL/GenBank/DDBJ whole genome shotgun (WGS) entry which is preliminary data.</text>
</comment>
<name>A0A2T0QQ01_9ACTN</name>
<dbReference type="Proteomes" id="UP000238083">
    <property type="component" value="Unassembled WGS sequence"/>
</dbReference>